<protein>
    <submittedName>
        <fullName evidence="7">Lipopolysaccharide exporter</fullName>
    </submittedName>
</protein>
<feature type="transmembrane region" description="Helical" evidence="6">
    <location>
        <begin position="418"/>
        <end position="439"/>
    </location>
</feature>
<evidence type="ECO:0000256" key="1">
    <source>
        <dbReference type="ARBA" id="ARBA00004651"/>
    </source>
</evidence>
<evidence type="ECO:0000256" key="3">
    <source>
        <dbReference type="ARBA" id="ARBA00022692"/>
    </source>
</evidence>
<keyword evidence="8" id="KW-1185">Reference proteome</keyword>
<gene>
    <name evidence="7" type="ORF">V5J35_000295</name>
</gene>
<evidence type="ECO:0000256" key="2">
    <source>
        <dbReference type="ARBA" id="ARBA00022475"/>
    </source>
</evidence>
<feature type="transmembrane region" description="Helical" evidence="6">
    <location>
        <begin position="154"/>
        <end position="170"/>
    </location>
</feature>
<organism evidence="7 8">
    <name type="scientific">Endozoicomonas lisbonensis</name>
    <dbReference type="NCBI Taxonomy" id="3120522"/>
    <lineage>
        <taxon>Bacteria</taxon>
        <taxon>Pseudomonadati</taxon>
        <taxon>Pseudomonadota</taxon>
        <taxon>Gammaproteobacteria</taxon>
        <taxon>Oceanospirillales</taxon>
        <taxon>Endozoicomonadaceae</taxon>
        <taxon>Endozoicomonas</taxon>
    </lineage>
</organism>
<feature type="transmembrane region" description="Helical" evidence="6">
    <location>
        <begin position="254"/>
        <end position="273"/>
    </location>
</feature>
<dbReference type="RefSeq" id="WP_354009559.1">
    <property type="nucleotide sequence ID" value="NZ_JBEWTA010000001.1"/>
</dbReference>
<dbReference type="EMBL" id="JBEWTB010000002">
    <property type="protein sequence ID" value="MET4755103.1"/>
    <property type="molecule type" value="Genomic_DNA"/>
</dbReference>
<keyword evidence="4 6" id="KW-1133">Transmembrane helix</keyword>
<feature type="transmembrane region" description="Helical" evidence="6">
    <location>
        <begin position="361"/>
        <end position="383"/>
    </location>
</feature>
<feature type="transmembrane region" description="Helical" evidence="6">
    <location>
        <begin position="115"/>
        <end position="133"/>
    </location>
</feature>
<sequence>MRIVNSNNDFMKNVLTLMGGTVAAQAIPVLISPLLTRLYSPEQFGMWALYMSITLVFGVVANGRYELAIMLPESKIKANDLFWLSCFISIILALMVCVLLIVFKDIITGFISKPILFYWLYYLPVSILLIGFWQALSNYHNRKKNYKIMAKGRFVQAITNAVVALSFGIYDIEYGLIASVILSQLAIVVVLLYRAKLSRPSSIIGMKDVAVRYKSFPKYDVWSALLNTLSVQLPVLLLSLYFNSILVGQYALAHRVLNLPISVMGAAVAQVFFQKAARLKNDKLLFSNLIINTYLKLLITGAACMSIITFYGESIFSMAFGGDWQKSGEFARYLSVWLLFVFSASPISNLYTILEKQKYGLAVNVIFFIARALSIVIPSVSGWPIDHVVLSFALTGMLLWVAQSYIILILSGVSKLKIISTMGIILPIYMTQFIIYRLFFN</sequence>
<keyword evidence="2" id="KW-1003">Cell membrane</keyword>
<feature type="transmembrane region" description="Helical" evidence="6">
    <location>
        <begin position="12"/>
        <end position="32"/>
    </location>
</feature>
<evidence type="ECO:0000256" key="4">
    <source>
        <dbReference type="ARBA" id="ARBA00022989"/>
    </source>
</evidence>
<feature type="transmembrane region" description="Helical" evidence="6">
    <location>
        <begin position="176"/>
        <end position="193"/>
    </location>
</feature>
<dbReference type="PANTHER" id="PTHR30250">
    <property type="entry name" value="PST FAMILY PREDICTED COLANIC ACID TRANSPORTER"/>
    <property type="match status" value="1"/>
</dbReference>
<comment type="subcellular location">
    <subcellularLocation>
        <location evidence="1">Cell membrane</location>
        <topology evidence="1">Multi-pass membrane protein</topology>
    </subcellularLocation>
</comment>
<comment type="caution">
    <text evidence="7">The sequence shown here is derived from an EMBL/GenBank/DDBJ whole genome shotgun (WGS) entry which is preliminary data.</text>
</comment>
<evidence type="ECO:0000256" key="5">
    <source>
        <dbReference type="ARBA" id="ARBA00023136"/>
    </source>
</evidence>
<evidence type="ECO:0000313" key="8">
    <source>
        <dbReference type="Proteomes" id="UP001549366"/>
    </source>
</evidence>
<reference evidence="7 8" key="1">
    <citation type="submission" date="2024-06" db="EMBL/GenBank/DDBJ databases">
        <title>Genomic Encyclopedia of Type Strains, Phase V (KMG-V): Genome sequencing to study the core and pangenomes of soil and plant-associated prokaryotes.</title>
        <authorList>
            <person name="Whitman W."/>
        </authorList>
    </citation>
    <scope>NUCLEOTIDE SEQUENCE [LARGE SCALE GENOMIC DNA]</scope>
    <source>
        <strain evidence="7 8">NE40</strain>
    </source>
</reference>
<feature type="transmembrane region" description="Helical" evidence="6">
    <location>
        <begin position="294"/>
        <end position="312"/>
    </location>
</feature>
<evidence type="ECO:0000256" key="6">
    <source>
        <dbReference type="SAM" id="Phobius"/>
    </source>
</evidence>
<feature type="transmembrane region" description="Helical" evidence="6">
    <location>
        <begin position="221"/>
        <end position="242"/>
    </location>
</feature>
<keyword evidence="3 6" id="KW-0812">Transmembrane</keyword>
<keyword evidence="5 6" id="KW-0472">Membrane</keyword>
<feature type="transmembrane region" description="Helical" evidence="6">
    <location>
        <begin position="44"/>
        <end position="61"/>
    </location>
</feature>
<feature type="transmembrane region" description="Helical" evidence="6">
    <location>
        <begin position="81"/>
        <end position="103"/>
    </location>
</feature>
<accession>A0ABV2SBF7</accession>
<dbReference type="InterPro" id="IPR050833">
    <property type="entry name" value="Poly_Biosynth_Transport"/>
</dbReference>
<feature type="transmembrane region" description="Helical" evidence="6">
    <location>
        <begin position="389"/>
        <end position="411"/>
    </location>
</feature>
<evidence type="ECO:0000313" key="7">
    <source>
        <dbReference type="EMBL" id="MET4755103.1"/>
    </source>
</evidence>
<feature type="transmembrane region" description="Helical" evidence="6">
    <location>
        <begin position="332"/>
        <end position="354"/>
    </location>
</feature>
<dbReference type="Proteomes" id="UP001549366">
    <property type="component" value="Unassembled WGS sequence"/>
</dbReference>
<dbReference type="PANTHER" id="PTHR30250:SF28">
    <property type="entry name" value="POLYSACCHARIDE BIOSYNTHESIS PROTEIN"/>
    <property type="match status" value="1"/>
</dbReference>
<name>A0ABV2SBF7_9GAMM</name>
<proteinExistence type="predicted"/>
<dbReference type="Pfam" id="PF13440">
    <property type="entry name" value="Polysacc_synt_3"/>
    <property type="match status" value="1"/>
</dbReference>